<evidence type="ECO:0000256" key="1">
    <source>
        <dbReference type="ARBA" id="ARBA00006494"/>
    </source>
</evidence>
<dbReference type="Gene3D" id="3.40.30.10">
    <property type="entry name" value="Glutaredoxin"/>
    <property type="match status" value="1"/>
</dbReference>
<comment type="caution">
    <text evidence="7">The sequence shown here is derived from an EMBL/GenBank/DDBJ whole genome shotgun (WGS) entry which is preliminary data.</text>
</comment>
<dbReference type="FunFam" id="3.40.30.10:FF:000096">
    <property type="entry name" value="Glutathione S-transferase kappa"/>
    <property type="match status" value="1"/>
</dbReference>
<comment type="catalytic activity">
    <reaction evidence="3 4">
        <text>RX + glutathione = an S-substituted glutathione + a halide anion + H(+)</text>
        <dbReference type="Rhea" id="RHEA:16437"/>
        <dbReference type="ChEBI" id="CHEBI:15378"/>
        <dbReference type="ChEBI" id="CHEBI:16042"/>
        <dbReference type="ChEBI" id="CHEBI:17792"/>
        <dbReference type="ChEBI" id="CHEBI:57925"/>
        <dbReference type="ChEBI" id="CHEBI:90779"/>
        <dbReference type="EC" id="2.5.1.18"/>
    </reaction>
</comment>
<feature type="domain" description="DSBA-like thioredoxin" evidence="6">
    <location>
        <begin position="5"/>
        <end position="205"/>
    </location>
</feature>
<dbReference type="OrthoDB" id="4664297at2759"/>
<evidence type="ECO:0000313" key="8">
    <source>
        <dbReference type="Proteomes" id="UP000324767"/>
    </source>
</evidence>
<dbReference type="PANTHER" id="PTHR42943:SF2">
    <property type="entry name" value="GLUTATHIONE S-TRANSFERASE KAPPA 1"/>
    <property type="match status" value="1"/>
</dbReference>
<dbReference type="Proteomes" id="UP000324767">
    <property type="component" value="Unassembled WGS sequence"/>
</dbReference>
<evidence type="ECO:0000259" key="6">
    <source>
        <dbReference type="Pfam" id="PF01323"/>
    </source>
</evidence>
<dbReference type="GO" id="GO:0006749">
    <property type="term" value="P:glutathione metabolic process"/>
    <property type="evidence" value="ECO:0007669"/>
    <property type="project" value="TreeGrafter"/>
</dbReference>
<dbReference type="InterPro" id="IPR036249">
    <property type="entry name" value="Thioredoxin-like_sf"/>
</dbReference>
<dbReference type="PANTHER" id="PTHR42943">
    <property type="entry name" value="GLUTATHIONE S-TRANSFERASE KAPPA"/>
    <property type="match status" value="1"/>
</dbReference>
<gene>
    <name evidence="7" type="ORF">FRX48_08779</name>
</gene>
<proteinExistence type="inferred from homology"/>
<organism evidence="7 8">
    <name type="scientific">Lasallia pustulata</name>
    <dbReference type="NCBI Taxonomy" id="136370"/>
    <lineage>
        <taxon>Eukaryota</taxon>
        <taxon>Fungi</taxon>
        <taxon>Dikarya</taxon>
        <taxon>Ascomycota</taxon>
        <taxon>Pezizomycotina</taxon>
        <taxon>Lecanoromycetes</taxon>
        <taxon>OSLEUM clade</taxon>
        <taxon>Umbilicariomycetidae</taxon>
        <taxon>Umbilicariales</taxon>
        <taxon>Umbilicariaceae</taxon>
        <taxon>Lasallia</taxon>
    </lineage>
</organism>
<evidence type="ECO:0000256" key="5">
    <source>
        <dbReference type="PIRSR" id="PIRSR006386-1"/>
    </source>
</evidence>
<dbReference type="GO" id="GO:0005777">
    <property type="term" value="C:peroxisome"/>
    <property type="evidence" value="ECO:0007669"/>
    <property type="project" value="TreeGrafter"/>
</dbReference>
<dbReference type="InterPro" id="IPR014440">
    <property type="entry name" value="HCCAis_GSTk"/>
</dbReference>
<dbReference type="EMBL" id="VXIT01000017">
    <property type="protein sequence ID" value="KAA6407536.1"/>
    <property type="molecule type" value="Genomic_DNA"/>
</dbReference>
<accession>A0A5M8PEY6</accession>
<dbReference type="GO" id="GO:0016853">
    <property type="term" value="F:isomerase activity"/>
    <property type="evidence" value="ECO:0007669"/>
    <property type="project" value="UniProtKB-KW"/>
</dbReference>
<dbReference type="InterPro" id="IPR001853">
    <property type="entry name" value="DSBA-like_thioredoxin_dom"/>
</dbReference>
<sequence length="221" mass="24675">MAKPQITLYLDTVSPFAYMAYYVVRNSPVFKECEINYVPIFLGGVMKATGNRAPLEIKNKDKWISLERLRWAKQFNVPMTAEMPKGYPPITMTTQRALCALSQIAPEKVPDAIAALYHAFWVEGQKIEKPDVIEAVLGKAFTSDLAKRVMEATTSTEVKQLLIANTEKAVKDGAFGLPWFVATNSKGEKECFWGFDHLGQVVDHLGLEKPNAESGGWKSML</sequence>
<dbReference type="Pfam" id="PF01323">
    <property type="entry name" value="DSBA"/>
    <property type="match status" value="1"/>
</dbReference>
<evidence type="ECO:0000256" key="4">
    <source>
        <dbReference type="PIRNR" id="PIRNR006386"/>
    </source>
</evidence>
<protein>
    <recommendedName>
        <fullName evidence="4">Glutathione S-transferase kappa</fullName>
        <ecNumber evidence="4">2.5.1.18</ecNumber>
    </recommendedName>
</protein>
<reference evidence="7 8" key="1">
    <citation type="submission" date="2019-09" db="EMBL/GenBank/DDBJ databases">
        <title>The hologenome of the rock-dwelling lichen Lasallia pustulata.</title>
        <authorList>
            <person name="Greshake Tzovaras B."/>
            <person name="Segers F."/>
            <person name="Bicker A."/>
            <person name="Dal Grande F."/>
            <person name="Otte J."/>
            <person name="Hankeln T."/>
            <person name="Schmitt I."/>
            <person name="Ebersberger I."/>
        </authorList>
    </citation>
    <scope>NUCLEOTIDE SEQUENCE [LARGE SCALE GENOMIC DNA]</scope>
    <source>
        <strain evidence="7">A1-1</strain>
    </source>
</reference>
<keyword evidence="2 4" id="KW-0808">Transferase</keyword>
<comment type="similarity">
    <text evidence="1 4">Belongs to the GST superfamily. Kappa family.</text>
</comment>
<name>A0A5M8PEY6_9LECA</name>
<dbReference type="InterPro" id="IPR051924">
    <property type="entry name" value="GST_Kappa/NadH"/>
</dbReference>
<evidence type="ECO:0000256" key="2">
    <source>
        <dbReference type="ARBA" id="ARBA00022679"/>
    </source>
</evidence>
<evidence type="ECO:0000313" key="7">
    <source>
        <dbReference type="EMBL" id="KAA6407536.1"/>
    </source>
</evidence>
<evidence type="ECO:0000256" key="3">
    <source>
        <dbReference type="ARBA" id="ARBA00047960"/>
    </source>
</evidence>
<dbReference type="GO" id="GO:0004602">
    <property type="term" value="F:glutathione peroxidase activity"/>
    <property type="evidence" value="ECO:0007669"/>
    <property type="project" value="TreeGrafter"/>
</dbReference>
<dbReference type="EC" id="2.5.1.18" evidence="4"/>
<dbReference type="GO" id="GO:0005739">
    <property type="term" value="C:mitochondrion"/>
    <property type="evidence" value="ECO:0007669"/>
    <property type="project" value="TreeGrafter"/>
</dbReference>
<dbReference type="GO" id="GO:0004364">
    <property type="term" value="F:glutathione transferase activity"/>
    <property type="evidence" value="ECO:0007669"/>
    <property type="project" value="UniProtKB-UniRule"/>
</dbReference>
<keyword evidence="7" id="KW-0413">Isomerase</keyword>
<dbReference type="SUPFAM" id="SSF52833">
    <property type="entry name" value="Thioredoxin-like"/>
    <property type="match status" value="1"/>
</dbReference>
<feature type="active site" description="Nucleophile" evidence="5">
    <location>
        <position position="14"/>
    </location>
</feature>
<dbReference type="PIRSF" id="PIRSF006386">
    <property type="entry name" value="HCCAis_GSTk"/>
    <property type="match status" value="1"/>
</dbReference>
<dbReference type="AlphaFoldDB" id="A0A5M8PEY6"/>